<evidence type="ECO:0000256" key="7">
    <source>
        <dbReference type="ARBA" id="ARBA00022801"/>
    </source>
</evidence>
<dbReference type="Gene3D" id="3.40.800.10">
    <property type="entry name" value="Ureohydrolase domain"/>
    <property type="match status" value="1"/>
</dbReference>
<dbReference type="GO" id="GO:0004053">
    <property type="term" value="F:arginase activity"/>
    <property type="evidence" value="ECO:0007669"/>
    <property type="project" value="UniProtKB-EC"/>
</dbReference>
<feature type="binding site" evidence="10">
    <location>
        <position position="161"/>
    </location>
    <ligand>
        <name>Mn(2+)</name>
        <dbReference type="ChEBI" id="CHEBI:29035"/>
        <label>1</label>
    </ligand>
</feature>
<dbReference type="AlphaFoldDB" id="A0AAN8S198"/>
<evidence type="ECO:0000256" key="10">
    <source>
        <dbReference type="PIRSR" id="PIRSR036979-1"/>
    </source>
</evidence>
<organism evidence="13 14">
    <name type="scientific">Polyplax serrata</name>
    <name type="common">Common mouse louse</name>
    <dbReference type="NCBI Taxonomy" id="468196"/>
    <lineage>
        <taxon>Eukaryota</taxon>
        <taxon>Metazoa</taxon>
        <taxon>Ecdysozoa</taxon>
        <taxon>Arthropoda</taxon>
        <taxon>Hexapoda</taxon>
        <taxon>Insecta</taxon>
        <taxon>Pterygota</taxon>
        <taxon>Neoptera</taxon>
        <taxon>Paraneoptera</taxon>
        <taxon>Psocodea</taxon>
        <taxon>Troctomorpha</taxon>
        <taxon>Phthiraptera</taxon>
        <taxon>Anoplura</taxon>
        <taxon>Polyplacidae</taxon>
        <taxon>Polyplax</taxon>
    </lineage>
</organism>
<evidence type="ECO:0000256" key="9">
    <source>
        <dbReference type="ARBA" id="ARBA00047391"/>
    </source>
</evidence>
<comment type="pathway">
    <text evidence="1 12">Nitrogen metabolism; urea cycle; L-ornithine and urea from L-arginine: step 1/1.</text>
</comment>
<feature type="binding site" evidence="10">
    <location>
        <position position="163"/>
    </location>
    <ligand>
        <name>Mn(2+)</name>
        <dbReference type="ChEBI" id="CHEBI:29035"/>
        <label>1</label>
    </ligand>
</feature>
<dbReference type="NCBIfam" id="TIGR01229">
    <property type="entry name" value="rocF_arginase"/>
    <property type="match status" value="1"/>
</dbReference>
<dbReference type="PRINTS" id="PR00116">
    <property type="entry name" value="ARGINASE"/>
</dbReference>
<dbReference type="PIRSF" id="PIRSF036979">
    <property type="entry name" value="Arginase"/>
    <property type="match status" value="1"/>
</dbReference>
<keyword evidence="8 10" id="KW-0464">Manganese</keyword>
<comment type="caution">
    <text evidence="13">The sequence shown here is derived from an EMBL/GenBank/DDBJ whole genome shotgun (WGS) entry which is preliminary data.</text>
</comment>
<evidence type="ECO:0000256" key="6">
    <source>
        <dbReference type="ARBA" id="ARBA00022723"/>
    </source>
</evidence>
<feature type="binding site" evidence="10">
    <location>
        <position position="271"/>
    </location>
    <ligand>
        <name>Mn(2+)</name>
        <dbReference type="ChEBI" id="CHEBI:29035"/>
        <label>1</label>
    </ligand>
</feature>
<evidence type="ECO:0000256" key="11">
    <source>
        <dbReference type="PROSITE-ProRule" id="PRU00742"/>
    </source>
</evidence>
<sequence>MFSKLTTKLLIDEIAQQPLARWFSGKGFTPQHLNGKLGILGVPFGKGQKKKGKDEAGLKMAPDFIRQTGFLSVLESLGMDLHDCGNVNYVPDCSLQANNMHNLDHFAPLALEVSNAVSNILESYRGCLCLGGDHSIATGSIYGHMQVAGPKNVAVIYVDAHADINTSATSPSGNIHGMTVAMLAEEIRPLWPGSAVPGLDWLAPCLPLKNVAFIGLRSVDPGEARFLWQNNVAAFSMEDIGKCGIHKVLCKALTAIDPSSSKSIHLSFDIDSLDSLEAPCTTAPVRGGLTLREGIEICEAVSRTGRMSVVDLVEVNPAIGTEIQRQTTLDAAKNVLLAMFGHNRRGNMKL</sequence>
<comment type="cofactor">
    <cofactor evidence="10 12">
        <name>Mn(2+)</name>
        <dbReference type="ChEBI" id="CHEBI:29035"/>
    </cofactor>
    <text evidence="10 12">Binds 2 manganese ions per subunit.</text>
</comment>
<dbReference type="PANTHER" id="PTHR43782:SF3">
    <property type="entry name" value="ARGINASE"/>
    <property type="match status" value="1"/>
</dbReference>
<dbReference type="GO" id="GO:0000050">
    <property type="term" value="P:urea cycle"/>
    <property type="evidence" value="ECO:0007669"/>
    <property type="project" value="UniProtKB-KW"/>
</dbReference>
<dbReference type="EC" id="3.5.3.1" evidence="2 12"/>
<dbReference type="CDD" id="cd09989">
    <property type="entry name" value="Arginase"/>
    <property type="match status" value="1"/>
</dbReference>
<dbReference type="GO" id="GO:0006525">
    <property type="term" value="P:arginine metabolic process"/>
    <property type="evidence" value="ECO:0007669"/>
    <property type="project" value="UniProtKB-KW"/>
</dbReference>
<gene>
    <name evidence="13" type="ORF">RUM43_011713</name>
</gene>
<evidence type="ECO:0000256" key="2">
    <source>
        <dbReference type="ARBA" id="ARBA00012168"/>
    </source>
</evidence>
<keyword evidence="6 10" id="KW-0479">Metal-binding</keyword>
<evidence type="ECO:0000256" key="8">
    <source>
        <dbReference type="ARBA" id="ARBA00023211"/>
    </source>
</evidence>
<dbReference type="GO" id="GO:0005829">
    <property type="term" value="C:cytosol"/>
    <property type="evidence" value="ECO:0007669"/>
    <property type="project" value="TreeGrafter"/>
</dbReference>
<dbReference type="PROSITE" id="PS51409">
    <property type="entry name" value="ARGINASE_2"/>
    <property type="match status" value="1"/>
</dbReference>
<dbReference type="InterPro" id="IPR006035">
    <property type="entry name" value="Ureohydrolase"/>
</dbReference>
<dbReference type="Pfam" id="PF00491">
    <property type="entry name" value="Arginase"/>
    <property type="match status" value="1"/>
</dbReference>
<evidence type="ECO:0000256" key="4">
    <source>
        <dbReference type="ARBA" id="ARBA00022436"/>
    </source>
</evidence>
<dbReference type="GO" id="GO:0030145">
    <property type="term" value="F:manganese ion binding"/>
    <property type="evidence" value="ECO:0007669"/>
    <property type="project" value="TreeGrafter"/>
</dbReference>
<keyword evidence="4 12" id="KW-0835">Urea cycle</keyword>
<feature type="binding site" evidence="10">
    <location>
        <position position="159"/>
    </location>
    <ligand>
        <name>Mn(2+)</name>
        <dbReference type="ChEBI" id="CHEBI:29035"/>
        <label>1</label>
    </ligand>
</feature>
<feature type="binding site" evidence="10">
    <location>
        <position position="134"/>
    </location>
    <ligand>
        <name>Mn(2+)</name>
        <dbReference type="ChEBI" id="CHEBI:29035"/>
        <label>1</label>
    </ligand>
</feature>
<comment type="similarity">
    <text evidence="11 12">Belongs to the arginase family.</text>
</comment>
<dbReference type="SUPFAM" id="SSF52768">
    <property type="entry name" value="Arginase/deacetylase"/>
    <property type="match status" value="1"/>
</dbReference>
<name>A0AAN8S198_POLSC</name>
<accession>A0AAN8S198</accession>
<comment type="catalytic activity">
    <reaction evidence="9 12">
        <text>L-arginine + H2O = urea + L-ornithine</text>
        <dbReference type="Rhea" id="RHEA:20569"/>
        <dbReference type="ChEBI" id="CHEBI:15377"/>
        <dbReference type="ChEBI" id="CHEBI:16199"/>
        <dbReference type="ChEBI" id="CHEBI:32682"/>
        <dbReference type="ChEBI" id="CHEBI:46911"/>
        <dbReference type="EC" id="3.5.3.1"/>
    </reaction>
</comment>
<dbReference type="InterPro" id="IPR023696">
    <property type="entry name" value="Ureohydrolase_dom_sf"/>
</dbReference>
<dbReference type="PANTHER" id="PTHR43782">
    <property type="entry name" value="ARGINASE"/>
    <property type="match status" value="1"/>
</dbReference>
<dbReference type="GO" id="GO:0005634">
    <property type="term" value="C:nucleus"/>
    <property type="evidence" value="ECO:0007669"/>
    <property type="project" value="TreeGrafter"/>
</dbReference>
<protein>
    <recommendedName>
        <fullName evidence="3 12">Arginase</fullName>
        <ecNumber evidence="2 12">3.5.3.1</ecNumber>
    </recommendedName>
</protein>
<dbReference type="EMBL" id="JAWJWE010000039">
    <property type="protein sequence ID" value="KAK6621407.1"/>
    <property type="molecule type" value="Genomic_DNA"/>
</dbReference>
<dbReference type="FunFam" id="3.40.800.10:FF:000012">
    <property type="entry name" value="Arginase"/>
    <property type="match status" value="1"/>
</dbReference>
<dbReference type="InterPro" id="IPR014033">
    <property type="entry name" value="Arginase"/>
</dbReference>
<evidence type="ECO:0000256" key="5">
    <source>
        <dbReference type="ARBA" id="ARBA00022503"/>
    </source>
</evidence>
<proteinExistence type="inferred from homology"/>
<reference evidence="13 14" key="1">
    <citation type="submission" date="2023-10" db="EMBL/GenBank/DDBJ databases">
        <title>Genomes of two closely related lineages of the louse Polyplax serrata with different host specificities.</title>
        <authorList>
            <person name="Martinu J."/>
            <person name="Tarabai H."/>
            <person name="Stefka J."/>
            <person name="Hypsa V."/>
        </authorList>
    </citation>
    <scope>NUCLEOTIDE SEQUENCE [LARGE SCALE GENOMIC DNA]</scope>
    <source>
        <strain evidence="13">HR10_N</strain>
    </source>
</reference>
<evidence type="ECO:0000256" key="12">
    <source>
        <dbReference type="RuleBase" id="RU361159"/>
    </source>
</evidence>
<keyword evidence="7 12" id="KW-0378">Hydrolase</keyword>
<evidence type="ECO:0000313" key="14">
    <source>
        <dbReference type="Proteomes" id="UP001372834"/>
    </source>
</evidence>
<keyword evidence="5 12" id="KW-0056">Arginine metabolism</keyword>
<feature type="binding site" evidence="10">
    <location>
        <position position="269"/>
    </location>
    <ligand>
        <name>Mn(2+)</name>
        <dbReference type="ChEBI" id="CHEBI:29035"/>
        <label>1</label>
    </ligand>
</feature>
<evidence type="ECO:0000256" key="3">
    <source>
        <dbReference type="ARBA" id="ARBA00018123"/>
    </source>
</evidence>
<evidence type="ECO:0000256" key="1">
    <source>
        <dbReference type="ARBA" id="ARBA00005098"/>
    </source>
</evidence>
<evidence type="ECO:0000313" key="13">
    <source>
        <dbReference type="EMBL" id="KAK6621407.1"/>
    </source>
</evidence>
<dbReference type="Proteomes" id="UP001372834">
    <property type="component" value="Unassembled WGS sequence"/>
</dbReference>